<name>A0A7C9BBZ7_9BACT</name>
<comment type="caution">
    <text evidence="2">The sequence shown here is derived from an EMBL/GenBank/DDBJ whole genome shotgun (WGS) entry which is preliminary data.</text>
</comment>
<evidence type="ECO:0000313" key="3">
    <source>
        <dbReference type="Proteomes" id="UP000479293"/>
    </source>
</evidence>
<dbReference type="Proteomes" id="UP000479293">
    <property type="component" value="Unassembled WGS sequence"/>
</dbReference>
<proteinExistence type="predicted"/>
<dbReference type="RefSeq" id="WP_152762044.1">
    <property type="nucleotide sequence ID" value="NZ_WHLY01000002.1"/>
</dbReference>
<accession>A0A7C9BBZ7</accession>
<dbReference type="Pfam" id="PF16318">
    <property type="entry name" value="DUF4957"/>
    <property type="match status" value="1"/>
</dbReference>
<sequence>MKNKNFVHSFFIILVGCCLLVGCKEDEVFKQTRLFSPVLNKELSSELNTIIVNMGKMKQVDSYTIEVSRDTFRTVDYTITVDTNYVVLDEATLNGDPLFWNTLYQLRAKAHASDPQYDSKVSDLGNVRTQKFPSVLLTPAKYDVIDNAAKVRWQVAGLPVTAIKVFAGTDLKLTKPLRTVPVPESNQKAGEIIIEGLDPLSSYQLAIYSGNELRGWEVYKTMKPAVDLTGPNVVDLSKSNDSTALATAVSTAAEGAIIVLKKGVRYLTPTTPLNKSITITSAYGFGEKLATMVNCNWNIADGSSLNTVKFSGIEIIGGGIGSSYIFNPNPSVLTTLENLIIEDCIVSELRGVLRIRSKMFITNYTIQNSIIHRIGGYGILTTDTDGEGMAAVDNILLESSTFSKINMFMTSRQNTKTIKINNCTMSEVGTSGGTLFNWRGTAGVRSNVTGGISITNTVWGHAWDEANTKNFAVRGIAGGLEATNFSIINTYATSDFAFVAGSEIAGFPSTTYNKKAEELWISPYTGLNFGFKDAAFPGRRAAGDPRWRIQ</sequence>
<protein>
    <submittedName>
        <fullName evidence="2">DUF5123 domain-containing protein</fullName>
    </submittedName>
</protein>
<dbReference type="InterPro" id="IPR032530">
    <property type="entry name" value="DUF4957"/>
</dbReference>
<dbReference type="EMBL" id="WHLY01000002">
    <property type="protein sequence ID" value="MPR35202.1"/>
    <property type="molecule type" value="Genomic_DNA"/>
</dbReference>
<keyword evidence="3" id="KW-1185">Reference proteome</keyword>
<dbReference type="AlphaFoldDB" id="A0A7C9BBZ7"/>
<dbReference type="PROSITE" id="PS51257">
    <property type="entry name" value="PROKAR_LIPOPROTEIN"/>
    <property type="match status" value="1"/>
</dbReference>
<dbReference type="SUPFAM" id="SSF51126">
    <property type="entry name" value="Pectin lyase-like"/>
    <property type="match status" value="1"/>
</dbReference>
<dbReference type="InterPro" id="IPR011050">
    <property type="entry name" value="Pectin_lyase_fold/virulence"/>
</dbReference>
<feature type="domain" description="DUF4957" evidence="1">
    <location>
        <begin position="273"/>
        <end position="401"/>
    </location>
</feature>
<evidence type="ECO:0000313" key="2">
    <source>
        <dbReference type="EMBL" id="MPR35202.1"/>
    </source>
</evidence>
<organism evidence="2 3">
    <name type="scientific">Salmonirosea aquatica</name>
    <dbReference type="NCBI Taxonomy" id="2654236"/>
    <lineage>
        <taxon>Bacteria</taxon>
        <taxon>Pseudomonadati</taxon>
        <taxon>Bacteroidota</taxon>
        <taxon>Cytophagia</taxon>
        <taxon>Cytophagales</taxon>
        <taxon>Spirosomataceae</taxon>
        <taxon>Salmonirosea</taxon>
    </lineage>
</organism>
<evidence type="ECO:0000259" key="1">
    <source>
        <dbReference type="Pfam" id="PF16318"/>
    </source>
</evidence>
<gene>
    <name evidence="2" type="ORF">GBK04_18065</name>
</gene>
<reference evidence="2 3" key="1">
    <citation type="submission" date="2019-10" db="EMBL/GenBank/DDBJ databases">
        <title>Draft Genome Sequence of Cytophagaceae sp. SJW1-29.</title>
        <authorList>
            <person name="Choi A."/>
        </authorList>
    </citation>
    <scope>NUCLEOTIDE SEQUENCE [LARGE SCALE GENOMIC DNA]</scope>
    <source>
        <strain evidence="2 3">SJW1-29</strain>
    </source>
</reference>